<dbReference type="EMBL" id="CAEZTD010000158">
    <property type="protein sequence ID" value="CAB4573556.1"/>
    <property type="molecule type" value="Genomic_DNA"/>
</dbReference>
<dbReference type="InterPro" id="IPR029479">
    <property type="entry name" value="Nitroreductase"/>
</dbReference>
<evidence type="ECO:0000256" key="1">
    <source>
        <dbReference type="ARBA" id="ARBA00007118"/>
    </source>
</evidence>
<evidence type="ECO:0000259" key="3">
    <source>
        <dbReference type="Pfam" id="PF00881"/>
    </source>
</evidence>
<protein>
    <submittedName>
        <fullName evidence="4">Unannotated protein</fullName>
    </submittedName>
</protein>
<evidence type="ECO:0000313" key="4">
    <source>
        <dbReference type="EMBL" id="CAB4573556.1"/>
    </source>
</evidence>
<reference evidence="4" key="1">
    <citation type="submission" date="2020-05" db="EMBL/GenBank/DDBJ databases">
        <authorList>
            <person name="Chiriac C."/>
            <person name="Salcher M."/>
            <person name="Ghai R."/>
            <person name="Kavagutti S V."/>
        </authorList>
    </citation>
    <scope>NUCLEOTIDE SEQUENCE</scope>
</reference>
<dbReference type="PANTHER" id="PTHR43673:SF10">
    <property type="entry name" value="NADH DEHYDROGENASE_NAD(P)H NITROREDUCTASE XCC3605-RELATED"/>
    <property type="match status" value="1"/>
</dbReference>
<gene>
    <name evidence="4" type="ORF">UFOPK1591_01444</name>
</gene>
<comment type="similarity">
    <text evidence="1">Belongs to the nitroreductase family.</text>
</comment>
<proteinExistence type="inferred from homology"/>
<sequence>MSNRTAETSVPITPVQAERWSPRSFDPSHTMTMADLTAPFEAARWSASANNIQPWRFIVAFRGDELWQKIMDSLAGFNAAWAHTASAIVLNVAIEANPEGKANPWARYDLGQSVAHFSVQAHAQGLMVHQFSGFARDDVKAQLELPEQYTIVSASAVGKLGDPDALGEELAQRERAARERLPLDEIVRVGA</sequence>
<keyword evidence="2" id="KW-0560">Oxidoreductase</keyword>
<name>A0A6J6ECH9_9ZZZZ</name>
<dbReference type="PANTHER" id="PTHR43673">
    <property type="entry name" value="NAD(P)H NITROREDUCTASE YDGI-RELATED"/>
    <property type="match status" value="1"/>
</dbReference>
<dbReference type="AlphaFoldDB" id="A0A6J6ECH9"/>
<feature type="domain" description="Nitroreductase" evidence="3">
    <location>
        <begin position="18"/>
        <end position="159"/>
    </location>
</feature>
<dbReference type="Pfam" id="PF00881">
    <property type="entry name" value="Nitroreductase"/>
    <property type="match status" value="1"/>
</dbReference>
<evidence type="ECO:0000256" key="2">
    <source>
        <dbReference type="ARBA" id="ARBA00023002"/>
    </source>
</evidence>
<accession>A0A6J6ECH9</accession>
<dbReference type="Gene3D" id="3.40.109.10">
    <property type="entry name" value="NADH Oxidase"/>
    <property type="match status" value="1"/>
</dbReference>
<dbReference type="SUPFAM" id="SSF55469">
    <property type="entry name" value="FMN-dependent nitroreductase-like"/>
    <property type="match status" value="1"/>
</dbReference>
<organism evidence="4">
    <name type="scientific">freshwater metagenome</name>
    <dbReference type="NCBI Taxonomy" id="449393"/>
    <lineage>
        <taxon>unclassified sequences</taxon>
        <taxon>metagenomes</taxon>
        <taxon>ecological metagenomes</taxon>
    </lineage>
</organism>
<dbReference type="InterPro" id="IPR000415">
    <property type="entry name" value="Nitroreductase-like"/>
</dbReference>
<dbReference type="GO" id="GO:0016491">
    <property type="term" value="F:oxidoreductase activity"/>
    <property type="evidence" value="ECO:0007669"/>
    <property type="project" value="UniProtKB-KW"/>
</dbReference>
<dbReference type="CDD" id="cd02138">
    <property type="entry name" value="TdsD-like"/>
    <property type="match status" value="1"/>
</dbReference>